<dbReference type="SUPFAM" id="SSF51445">
    <property type="entry name" value="(Trans)glycosidases"/>
    <property type="match status" value="1"/>
</dbReference>
<dbReference type="InterPro" id="IPR013780">
    <property type="entry name" value="Glyco_hydro_b"/>
</dbReference>
<dbReference type="PROSITE" id="PS50175">
    <property type="entry name" value="ASP_PROT_RETROV"/>
    <property type="match status" value="1"/>
</dbReference>
<dbReference type="HOGENOM" id="CLU_022148_4_0_1"/>
<dbReference type="Gene3D" id="3.20.20.80">
    <property type="entry name" value="Glycosidases"/>
    <property type="match status" value="1"/>
</dbReference>
<evidence type="ECO:0000313" key="2">
    <source>
        <dbReference type="EMBL" id="KIJ25823.1"/>
    </source>
</evidence>
<evidence type="ECO:0000313" key="3">
    <source>
        <dbReference type="Proteomes" id="UP000054279"/>
    </source>
</evidence>
<dbReference type="InterPro" id="IPR017853">
    <property type="entry name" value="GH"/>
</dbReference>
<dbReference type="PANTHER" id="PTHR36183">
    <property type="entry name" value="BETA-GLUCURONIDASE"/>
    <property type="match status" value="1"/>
</dbReference>
<dbReference type="GO" id="GO:0006508">
    <property type="term" value="P:proteolysis"/>
    <property type="evidence" value="ECO:0007669"/>
    <property type="project" value="InterPro"/>
</dbReference>
<dbReference type="AlphaFoldDB" id="A0A0C9T9U1"/>
<dbReference type="Gene3D" id="2.60.40.1180">
    <property type="entry name" value="Golgi alpha-mannosidase II"/>
    <property type="match status" value="1"/>
</dbReference>
<name>A0A0C9T9U1_SPHS4</name>
<dbReference type="Pfam" id="PF16862">
    <property type="entry name" value="Glyco_hydro_79C"/>
    <property type="match status" value="1"/>
</dbReference>
<dbReference type="InterPro" id="IPR031728">
    <property type="entry name" value="GlcAase_C"/>
</dbReference>
<organism evidence="2 3">
    <name type="scientific">Sphaerobolus stellatus (strain SS14)</name>
    <dbReference type="NCBI Taxonomy" id="990650"/>
    <lineage>
        <taxon>Eukaryota</taxon>
        <taxon>Fungi</taxon>
        <taxon>Dikarya</taxon>
        <taxon>Basidiomycota</taxon>
        <taxon>Agaricomycotina</taxon>
        <taxon>Agaricomycetes</taxon>
        <taxon>Phallomycetidae</taxon>
        <taxon>Geastrales</taxon>
        <taxon>Sphaerobolaceae</taxon>
        <taxon>Sphaerobolus</taxon>
    </lineage>
</organism>
<proteinExistence type="predicted"/>
<sequence>MYYIYVDPALLGVSLEFFAFPGYTQLSNTVQCLANIQSLRGTPPPVRIGGTTQDRATYNASEPLPARFTVSDPTQAPTTLTYGPSFFTLASQLPGNVTIGLNRQLNNEANTLSAAQQAVSAMPNLFAIELGNEPEFYASGSPIIPAGQSWSPTTDAASQQKWHQDLRNTIGKSIGQGAVYLQPPTWGTAELIPKIPNAISSIFSFSGHSYPQSACGGASTNLQTLQSHTGIISYTSQYKVEATAAHNAGKHYFLAETNSATCGGGGISPTFGAALWIMDYSLQAVLNGVERLYFHQGTIANCAYCWWGQNIVDGPYYGAAFLSQAIGTDGHSVAMLDSGTDSTVIYGIFSSSGLPLRVLIINTAFFNGTGTRSSVTVPLTNIQNTIPVTAQRLTAPAATSVVPTGGTSPITLAGRTFTPACTSSGTQVVENVSVISGSANVTVAASEALLVFIRP</sequence>
<dbReference type="InterPro" id="IPR052974">
    <property type="entry name" value="GH79_Enzymes"/>
</dbReference>
<gene>
    <name evidence="2" type="ORF">M422DRAFT_77041</name>
</gene>
<evidence type="ECO:0000259" key="1">
    <source>
        <dbReference type="PROSITE" id="PS50175"/>
    </source>
</evidence>
<dbReference type="Proteomes" id="UP000054279">
    <property type="component" value="Unassembled WGS sequence"/>
</dbReference>
<reference evidence="2 3" key="1">
    <citation type="submission" date="2014-06" db="EMBL/GenBank/DDBJ databases">
        <title>Evolutionary Origins and Diversification of the Mycorrhizal Mutualists.</title>
        <authorList>
            <consortium name="DOE Joint Genome Institute"/>
            <consortium name="Mycorrhizal Genomics Consortium"/>
            <person name="Kohler A."/>
            <person name="Kuo A."/>
            <person name="Nagy L.G."/>
            <person name="Floudas D."/>
            <person name="Copeland A."/>
            <person name="Barry K.W."/>
            <person name="Cichocki N."/>
            <person name="Veneault-Fourrey C."/>
            <person name="LaButti K."/>
            <person name="Lindquist E.A."/>
            <person name="Lipzen A."/>
            <person name="Lundell T."/>
            <person name="Morin E."/>
            <person name="Murat C."/>
            <person name="Riley R."/>
            <person name="Ohm R."/>
            <person name="Sun H."/>
            <person name="Tunlid A."/>
            <person name="Henrissat B."/>
            <person name="Grigoriev I.V."/>
            <person name="Hibbett D.S."/>
            <person name="Martin F."/>
        </authorList>
    </citation>
    <scope>NUCLEOTIDE SEQUENCE [LARGE SCALE GENOMIC DNA]</scope>
    <source>
        <strain evidence="2 3">SS14</strain>
    </source>
</reference>
<protein>
    <submittedName>
        <fullName evidence="2">Glycoside hydrolase family 79 protein</fullName>
    </submittedName>
</protein>
<dbReference type="EMBL" id="KN837396">
    <property type="protein sequence ID" value="KIJ25823.1"/>
    <property type="molecule type" value="Genomic_DNA"/>
</dbReference>
<dbReference type="InterPro" id="IPR001995">
    <property type="entry name" value="Peptidase_A2_cat"/>
</dbReference>
<dbReference type="OrthoDB" id="2831684at2759"/>
<feature type="domain" description="Peptidase A2" evidence="1">
    <location>
        <begin position="332"/>
        <end position="417"/>
    </location>
</feature>
<accession>A0A0C9T9U1</accession>
<dbReference type="PANTHER" id="PTHR36183:SF2">
    <property type="entry name" value="BETA-GLUCURONIDASE C-TERMINAL DOMAIN-CONTAINING PROTEIN"/>
    <property type="match status" value="1"/>
</dbReference>
<keyword evidence="2" id="KW-0378">Hydrolase</keyword>
<dbReference type="GO" id="GO:0004190">
    <property type="term" value="F:aspartic-type endopeptidase activity"/>
    <property type="evidence" value="ECO:0007669"/>
    <property type="project" value="InterPro"/>
</dbReference>
<keyword evidence="3" id="KW-1185">Reference proteome</keyword>